<dbReference type="InterPro" id="IPR026039">
    <property type="entry name" value="YfgM"/>
</dbReference>
<comment type="subcellular location">
    <subcellularLocation>
        <location evidence="2">Cell membrane</location>
    </subcellularLocation>
    <subcellularLocation>
        <location evidence="1">Membrane</location>
        <topology evidence="1">Single-pass membrane protein</topology>
    </subcellularLocation>
</comment>
<organism evidence="11 12">
    <name type="scientific">Qipengyuania oceanensis</name>
    <dbReference type="NCBI Taxonomy" id="1463597"/>
    <lineage>
        <taxon>Bacteria</taxon>
        <taxon>Pseudomonadati</taxon>
        <taxon>Pseudomonadota</taxon>
        <taxon>Alphaproteobacteria</taxon>
        <taxon>Sphingomonadales</taxon>
        <taxon>Erythrobacteraceae</taxon>
        <taxon>Qipengyuania</taxon>
    </lineage>
</organism>
<evidence type="ECO:0000256" key="1">
    <source>
        <dbReference type="ARBA" id="ARBA00004167"/>
    </source>
</evidence>
<feature type="domain" description="Ancillary SecYEG translocon subunit/Cell division coordinator CpoB TPR" evidence="10">
    <location>
        <begin position="42"/>
        <end position="210"/>
    </location>
</feature>
<feature type="compositionally biased region" description="Polar residues" evidence="8">
    <location>
        <begin position="1"/>
        <end position="11"/>
    </location>
</feature>
<evidence type="ECO:0000256" key="6">
    <source>
        <dbReference type="ARBA" id="ARBA00023136"/>
    </source>
</evidence>
<evidence type="ECO:0000256" key="5">
    <source>
        <dbReference type="ARBA" id="ARBA00022989"/>
    </source>
</evidence>
<dbReference type="GO" id="GO:0044877">
    <property type="term" value="F:protein-containing complex binding"/>
    <property type="evidence" value="ECO:0007669"/>
    <property type="project" value="InterPro"/>
</dbReference>
<evidence type="ECO:0000313" key="12">
    <source>
        <dbReference type="Proteomes" id="UP000445582"/>
    </source>
</evidence>
<keyword evidence="4 9" id="KW-0812">Transmembrane</keyword>
<dbReference type="PANTHER" id="PTHR38035:SF1">
    <property type="entry name" value="ANCILLARY SECYEG TRANSLOCON SUBUNIT"/>
    <property type="match status" value="1"/>
</dbReference>
<evidence type="ECO:0000256" key="4">
    <source>
        <dbReference type="ARBA" id="ARBA00022692"/>
    </source>
</evidence>
<dbReference type="Pfam" id="PF09976">
    <property type="entry name" value="TPR_21"/>
    <property type="match status" value="1"/>
</dbReference>
<reference evidence="11 12" key="1">
    <citation type="submission" date="2019-12" db="EMBL/GenBank/DDBJ databases">
        <title>Genomic-based taxomic classification of the family Erythrobacteraceae.</title>
        <authorList>
            <person name="Xu L."/>
        </authorList>
    </citation>
    <scope>NUCLEOTIDE SEQUENCE [LARGE SCALE GENOMIC DNA]</scope>
    <source>
        <strain evidence="11 12">MCCC 1A09965</strain>
    </source>
</reference>
<gene>
    <name evidence="11" type="ORF">GRI48_11360</name>
</gene>
<keyword evidence="5 9" id="KW-1133">Transmembrane helix</keyword>
<keyword evidence="7" id="KW-0143">Chaperone</keyword>
<evidence type="ECO:0000256" key="7">
    <source>
        <dbReference type="ARBA" id="ARBA00023186"/>
    </source>
</evidence>
<comment type="caution">
    <text evidence="11">The sequence shown here is derived from an EMBL/GenBank/DDBJ whole genome shotgun (WGS) entry which is preliminary data.</text>
</comment>
<sequence length="262" mass="27794">MALTPTTQTNPNDKRAKQQAAESEALLREVDDAYRQGQFGEFAQRYGKPLVAAVVLGLVAFGGYLFWESRQDAEMEKDSEQIVAALDQLQAGNFDTASTTLDGVANSDFDGPATIARMLQAGIAADRGKPDEAAKLFAAVAADGDAPEQLRNLATIRELSLTFDKAGADEVITRLKPLAVPGNPWFGSAGELVAMAYLEKGDRRQAGTLFAEIAKSDDVPNSLRSRSRQMAGILGVDAIEDVDAVLEEQAGAAGGPAQLPPQ</sequence>
<evidence type="ECO:0000256" key="9">
    <source>
        <dbReference type="SAM" id="Phobius"/>
    </source>
</evidence>
<name>A0A844YHK6_9SPHN</name>
<dbReference type="RefSeq" id="WP_160676089.1">
    <property type="nucleotide sequence ID" value="NZ_WTYN01000002.1"/>
</dbReference>
<evidence type="ECO:0000313" key="11">
    <source>
        <dbReference type="EMBL" id="MXO63611.1"/>
    </source>
</evidence>
<keyword evidence="6 9" id="KW-0472">Membrane</keyword>
<evidence type="ECO:0000256" key="3">
    <source>
        <dbReference type="ARBA" id="ARBA00022475"/>
    </source>
</evidence>
<dbReference type="InterPro" id="IPR018704">
    <property type="entry name" value="SecYEG/CpoB_TPR"/>
</dbReference>
<keyword evidence="3" id="KW-1003">Cell membrane</keyword>
<dbReference type="PANTHER" id="PTHR38035">
    <property type="entry name" value="UPF0070 PROTEIN YFGM"/>
    <property type="match status" value="1"/>
</dbReference>
<dbReference type="EMBL" id="WTYN01000002">
    <property type="protein sequence ID" value="MXO63611.1"/>
    <property type="molecule type" value="Genomic_DNA"/>
</dbReference>
<accession>A0A844YHK6</accession>
<dbReference type="GO" id="GO:0005886">
    <property type="term" value="C:plasma membrane"/>
    <property type="evidence" value="ECO:0007669"/>
    <property type="project" value="UniProtKB-SubCell"/>
</dbReference>
<dbReference type="AlphaFoldDB" id="A0A844YHK6"/>
<protein>
    <submittedName>
        <fullName evidence="11">Tetratricopeptide repeat protein</fullName>
    </submittedName>
</protein>
<feature type="transmembrane region" description="Helical" evidence="9">
    <location>
        <begin position="50"/>
        <end position="67"/>
    </location>
</feature>
<evidence type="ECO:0000256" key="2">
    <source>
        <dbReference type="ARBA" id="ARBA00004236"/>
    </source>
</evidence>
<dbReference type="OrthoDB" id="7173339at2"/>
<dbReference type="Proteomes" id="UP000445582">
    <property type="component" value="Unassembled WGS sequence"/>
</dbReference>
<proteinExistence type="predicted"/>
<feature type="region of interest" description="Disordered" evidence="8">
    <location>
        <begin position="1"/>
        <end position="22"/>
    </location>
</feature>
<evidence type="ECO:0000259" key="10">
    <source>
        <dbReference type="Pfam" id="PF09976"/>
    </source>
</evidence>
<evidence type="ECO:0000256" key="8">
    <source>
        <dbReference type="SAM" id="MobiDB-lite"/>
    </source>
</evidence>
<keyword evidence="12" id="KW-1185">Reference proteome</keyword>